<dbReference type="EMBL" id="CP017781">
    <property type="protein sequence ID" value="AOZ71052.1"/>
    <property type="molecule type" value="Genomic_DNA"/>
</dbReference>
<evidence type="ECO:0000313" key="1">
    <source>
        <dbReference type="EMBL" id="AOZ71052.1"/>
    </source>
</evidence>
<reference evidence="1 2" key="1">
    <citation type="submission" date="2016-10" db="EMBL/GenBank/DDBJ databases">
        <title>Rhodobacter sp. LPB0142, isolated from sea water.</title>
        <authorList>
            <person name="Kim E."/>
            <person name="Yi H."/>
        </authorList>
    </citation>
    <scope>NUCLEOTIDE SEQUENCE [LARGE SCALE GENOMIC DNA]</scope>
    <source>
        <strain evidence="1 2">LPB0142</strain>
    </source>
</reference>
<accession>A0A1D9MGQ0</accession>
<gene>
    <name evidence="1" type="ORF">LPB142_12300</name>
</gene>
<dbReference type="KEGG" id="rhp:LPB142_12300"/>
<dbReference type="Proteomes" id="UP000176562">
    <property type="component" value="Chromosome"/>
</dbReference>
<evidence type="ECO:0000313" key="2">
    <source>
        <dbReference type="Proteomes" id="UP000176562"/>
    </source>
</evidence>
<keyword evidence="2" id="KW-1185">Reference proteome</keyword>
<dbReference type="RefSeq" id="WP_071167244.1">
    <property type="nucleotide sequence ID" value="NZ_CP017781.1"/>
</dbReference>
<protein>
    <submittedName>
        <fullName evidence="1">Uncharacterized protein</fullName>
    </submittedName>
</protein>
<dbReference type="STRING" id="1850250.LPB142_12300"/>
<proteinExistence type="predicted"/>
<sequence length="137" mass="14232">MRPQDLASQTVAAAPSLFARLMRAQAAIRRELREIEGGVEAVTTSPNAEIVALIQEHGREMQLRWLAGAGAPAGLAARAGQVVLEVEMLPQGVRVTERSELPEVVELIRAHAQILSGFLAAGGAGSAAGAEGFAGRG</sequence>
<organism evidence="1 2">
    <name type="scientific">Rhodobacter xanthinilyticus</name>
    <dbReference type="NCBI Taxonomy" id="1850250"/>
    <lineage>
        <taxon>Bacteria</taxon>
        <taxon>Pseudomonadati</taxon>
        <taxon>Pseudomonadota</taxon>
        <taxon>Alphaproteobacteria</taxon>
        <taxon>Rhodobacterales</taxon>
        <taxon>Rhodobacter group</taxon>
        <taxon>Rhodobacter</taxon>
    </lineage>
</organism>
<dbReference type="AlphaFoldDB" id="A0A1D9MGQ0"/>
<name>A0A1D9MGQ0_9RHOB</name>